<organism evidence="3 4">
    <name type="scientific">Arthrobacter bussei</name>
    <dbReference type="NCBI Taxonomy" id="2594179"/>
    <lineage>
        <taxon>Bacteria</taxon>
        <taxon>Bacillati</taxon>
        <taxon>Actinomycetota</taxon>
        <taxon>Actinomycetes</taxon>
        <taxon>Micrococcales</taxon>
        <taxon>Micrococcaceae</taxon>
        <taxon>Arthrobacter</taxon>
    </lineage>
</organism>
<sequence length="341" mass="37626">MRLSSRAITALTTTMCASALLAGCASPEEAPADQKESPLSAFFASAYGGDLSQEEQEKKFAEDEREREELVAQCMSEEGFEYSPNVQSASMSMPVSGDEWDPDSREWVAQYGYGMINYPGRDDMESGGEGEYVDANADYVASLSESEQQAFNEALHGPMPDPEDMPAEGEPMEWDWTTAGCYGWAENERGTAEDPSTSDEHKPLMDAMNTFYETMMTSPELTGIDAEWSSCMADAGHPGFSAQMDAQTSINEEMNKLYESTGEIGTTDDTAMTGGMGMPNQAEMDALGEKEIELALVDLDCREETDYRQKQQEVQFAQEQQFVDDHKTELEAFRADLEQGS</sequence>
<protein>
    <submittedName>
        <fullName evidence="3">Uncharacterized protein</fullName>
    </submittedName>
</protein>
<evidence type="ECO:0000256" key="1">
    <source>
        <dbReference type="SAM" id="Coils"/>
    </source>
</evidence>
<feature type="chain" id="PRO_5038370977" evidence="2">
    <location>
        <begin position="23"/>
        <end position="341"/>
    </location>
</feature>
<comment type="caution">
    <text evidence="3">The sequence shown here is derived from an EMBL/GenBank/DDBJ whole genome shotgun (WGS) entry which is preliminary data.</text>
</comment>
<feature type="coiled-coil region" evidence="1">
    <location>
        <begin position="51"/>
        <end position="78"/>
    </location>
</feature>
<keyword evidence="2" id="KW-0732">Signal</keyword>
<reference evidence="4" key="1">
    <citation type="submission" date="2019-07" db="EMBL/GenBank/DDBJ databases">
        <title>Arthrobacter KR32 sp. nov., isolated from mountain cheese made of cows milk.</title>
        <authorList>
            <person name="Flegler A."/>
        </authorList>
    </citation>
    <scope>NUCLEOTIDE SEQUENCE [LARGE SCALE GENOMIC DNA]</scope>
    <source>
        <strain evidence="4">KR32</strain>
    </source>
</reference>
<name>A0A7X1NT26_9MICC</name>
<evidence type="ECO:0000256" key="2">
    <source>
        <dbReference type="SAM" id="SignalP"/>
    </source>
</evidence>
<dbReference type="AlphaFoldDB" id="A0A7X1NT26"/>
<accession>A0A7X1NT26</accession>
<evidence type="ECO:0000313" key="4">
    <source>
        <dbReference type="Proteomes" id="UP000326464"/>
    </source>
</evidence>
<gene>
    <name evidence="3" type="ORF">FNH21_16060</name>
</gene>
<dbReference type="RefSeq" id="WP_152817059.1">
    <property type="nucleotide sequence ID" value="NZ_VJXX01000007.1"/>
</dbReference>
<dbReference type="OrthoDB" id="3403621at2"/>
<keyword evidence="1" id="KW-0175">Coiled coil</keyword>
<keyword evidence="4" id="KW-1185">Reference proteome</keyword>
<feature type="signal peptide" evidence="2">
    <location>
        <begin position="1"/>
        <end position="22"/>
    </location>
</feature>
<proteinExistence type="predicted"/>
<dbReference type="EMBL" id="VJXX01000007">
    <property type="protein sequence ID" value="MPY12208.1"/>
    <property type="molecule type" value="Genomic_DNA"/>
</dbReference>
<evidence type="ECO:0000313" key="3">
    <source>
        <dbReference type="EMBL" id="MPY12208.1"/>
    </source>
</evidence>
<dbReference type="Proteomes" id="UP000326464">
    <property type="component" value="Unassembled WGS sequence"/>
</dbReference>
<dbReference type="PROSITE" id="PS51257">
    <property type="entry name" value="PROKAR_LIPOPROTEIN"/>
    <property type="match status" value="1"/>
</dbReference>